<accession>X1HS22</accession>
<name>X1HS22_9ZZZZ</name>
<comment type="caution">
    <text evidence="2">The sequence shown here is derived from an EMBL/GenBank/DDBJ whole genome shotgun (WGS) entry which is preliminary data.</text>
</comment>
<dbReference type="AlphaFoldDB" id="X1HS22"/>
<evidence type="ECO:0000313" key="2">
    <source>
        <dbReference type="EMBL" id="GAH59875.1"/>
    </source>
</evidence>
<feature type="region of interest" description="Disordered" evidence="1">
    <location>
        <begin position="1"/>
        <end position="25"/>
    </location>
</feature>
<dbReference type="EMBL" id="BARU01020056">
    <property type="protein sequence ID" value="GAH59875.1"/>
    <property type="molecule type" value="Genomic_DNA"/>
</dbReference>
<protein>
    <submittedName>
        <fullName evidence="2">Uncharacterized protein</fullName>
    </submittedName>
</protein>
<feature type="non-terminal residue" evidence="2">
    <location>
        <position position="41"/>
    </location>
</feature>
<sequence>MAACGENRRPGLAAPDPKGGKGLNLGQLMGEVKCTKGEFRP</sequence>
<proteinExistence type="predicted"/>
<organism evidence="2">
    <name type="scientific">marine sediment metagenome</name>
    <dbReference type="NCBI Taxonomy" id="412755"/>
    <lineage>
        <taxon>unclassified sequences</taxon>
        <taxon>metagenomes</taxon>
        <taxon>ecological metagenomes</taxon>
    </lineage>
</organism>
<gene>
    <name evidence="2" type="ORF">S03H2_32973</name>
</gene>
<evidence type="ECO:0000256" key="1">
    <source>
        <dbReference type="SAM" id="MobiDB-lite"/>
    </source>
</evidence>
<reference evidence="2" key="1">
    <citation type="journal article" date="2014" name="Front. Microbiol.">
        <title>High frequency of phylogenetically diverse reductive dehalogenase-homologous genes in deep subseafloor sedimentary metagenomes.</title>
        <authorList>
            <person name="Kawai M."/>
            <person name="Futagami T."/>
            <person name="Toyoda A."/>
            <person name="Takaki Y."/>
            <person name="Nishi S."/>
            <person name="Hori S."/>
            <person name="Arai W."/>
            <person name="Tsubouchi T."/>
            <person name="Morono Y."/>
            <person name="Uchiyama I."/>
            <person name="Ito T."/>
            <person name="Fujiyama A."/>
            <person name="Inagaki F."/>
            <person name="Takami H."/>
        </authorList>
    </citation>
    <scope>NUCLEOTIDE SEQUENCE</scope>
    <source>
        <strain evidence="2">Expedition CK06-06</strain>
    </source>
</reference>